<evidence type="ECO:0000313" key="9">
    <source>
        <dbReference type="EMBL" id="CAD5318070.1"/>
    </source>
</evidence>
<dbReference type="Pfam" id="PF00382">
    <property type="entry name" value="TFIIB"/>
    <property type="match status" value="1"/>
</dbReference>
<protein>
    <submittedName>
        <fullName evidence="9">(thale cress) hypothetical protein</fullName>
    </submittedName>
</protein>
<evidence type="ECO:0000256" key="5">
    <source>
        <dbReference type="ARBA" id="ARBA00023163"/>
    </source>
</evidence>
<dbReference type="InterPro" id="IPR019805">
    <property type="entry name" value="Heat_shock_protein_90_CS"/>
</dbReference>
<dbReference type="InterPro" id="IPR001404">
    <property type="entry name" value="Hsp90_fam"/>
</dbReference>
<feature type="region of interest" description="Disordered" evidence="7">
    <location>
        <begin position="698"/>
        <end position="722"/>
    </location>
</feature>
<dbReference type="Pfam" id="PF00183">
    <property type="entry name" value="HSP90"/>
    <property type="match status" value="1"/>
</dbReference>
<keyword evidence="4" id="KW-0805">Transcription regulation</keyword>
<sequence length="1999" mass="222896">MAPALSRSLYTSPLTSVPITPVSSRLSHLRSSFLPHGGALRTGVSCSWNLEKRCNRFAVKCDAAVAEKETTEEGSGEKFEYQAEVSRLLDLIVHSLYSHKEVFLRELVSNASDALDKLRFLSVTEPSLLGDGLLREENKDLGADNGLIGQFGVGFYSAFLVAEKVVVSTKSPKSDKQYVWESVADSSSYLIREETDPDNILRRGTQITLYLREDDKYEFAESTRIKNLVKNYSQFVGFPIYTWQEKSRTIEVEEDEPVKEGEEGEPKKKKTTKTEKYWDWELANETKPLWMRNSKEVEKGEYNEFYKKAFNEFLDPLAHTHFTTEGEVEFRSILYIPGMGPLNNEDVTNPKTKNIRLYVKRVFISDDFDGELFPRYLSFVKGVVDSDDLPLNVSREILQESRIVRIMRKRLIRKTFDMIQEISESENKEDYKKFWENFGRFLKLGCIEDTGNHKRITPLLRFFSSKNEEELTSLDDYIENMGENQKAIYYLATDSLKSAKSAPFLEKLIQKDIEVLYLVEPIDEVAIQNLQTYKEKKFVDISKEDLELGDEDEVKDREAKQEFNLLCDWIKQQLGDKVAKVQVSNRLSSSPCVLVSGKFGWSANMERLMKAQALGDTSSLEFMRGRRILEINPDHPIIKDLNAACKNAPESTEATRVVDLLYDTAIISSGFTPDSPAELGNKIYEMMAMAVGGRWGRVEEEEESSTVNEGDDKSGETEVVEPSEVRAENRYLYYKNLSFRFSSSLPDVGLTPVVGNFWLMSKKKKKKLLRGVVPGSSKFAAVCARAVDLASSVGRDGSPVSSAPPPAPPSPPSAPPSPGAVSGPDPVLCGSDLSVLLASCCVPGSVSSLVVSPKHLTVEGSVSGEVELVIMVENGLPSPSSCSQLTVTLTDLGTLASKELPPVVSPPPVLISSAVVSEPVSVAPTSAGTLKASSPVVSSVPVNPTPVEIAETWVDLVKGSSKPLSKKGVPFTLPSGELCVKIPNGVIERNKKAWDLFVLGQFYSDPPAQGLVHNIVNGIWSRQFRDISVSKMEGNSYLFRIPNSSTRSRVLNQRLWQIEGQTMFVAKWVPGIVPSKPELSSAPIWLELRNVPLLFFHEEGLERIASLVGHPKCLHPSTANKTNLEVAKVLTIIEPRQPLPEAVNVQFDSGEVRRILVSSPWMPPVCLHCKEIGHSLRHCKSAPITCKDCSSSSHSADACPKKQGLGVKKRRNHRSRRRSRTPAPIAIEAKSENTSQSSDETGKLVLGHQSSSISTSVVSKTTKAVLSSGVVSKTTSFELSPGVVSSTTRAEGFSPPSSDVSEAAEDSSDVLSSNSEEESFTKVLSQRQQKLQRGKGLKSCKPIFRGVIETHVKQPKSTKFISELLPGASSRVIISFVYAANDEDTRKILWNEIIDVGRNFGAVNRPWLMLGDFNQVLFPQEHSNPPSLNVDRRMREFGSCLNDTELSDLVFKGNTFTWWNKSSSTPVAKKLDRILANDAWCDLYPSSHGVFGNLDFSDHVSCGVLLEADGVRAKRPFKFYNFLLKNEEFLNVVADIWFSINVVGSYMFQVSKKLKVLKKPIKDFSRLNYSGIELRTKEAYELLLRCQDLTLANPTGTNAVSELEAQRKWVALSSAEESFFHQRSRVSWFADGDSNTRYFHRMVDSRKSFNTINSLVDSNGLLIDSQQGILDHCVSYYEKLLGEADSSLLMEQEDMNLLLTYRCSLSQCNELERLFTDEEIKAAFNSGDTICSECGLVSEAHIIEYSQEWRTFASDDNHGDRDPNSVGAATNPFLKSGDLVTIIEKPYEKVSSVLCKDDISTLCRAQNQVKNHEEDLIKIAFEEIQRMTDALDLDIVINSRACEIVSKFDGHANTKLRRGKKLNAVCAASVSTTCRELKLSRTLKEIAMVANGVDRKDIRKESEVIKRILESHQTSVSAAQAIINTGELVRRFCSKLDIKIGIVAEVVENTIKNSVKDIYPYALKIIPNWYACETDIIKRLDGAISSWDSSINFQVRRVK</sequence>
<feature type="region of interest" description="Disordered" evidence="7">
    <location>
        <begin position="1189"/>
        <end position="1242"/>
    </location>
</feature>
<dbReference type="SUPFAM" id="SSF57783">
    <property type="entry name" value="Zinc beta-ribbon"/>
    <property type="match status" value="1"/>
</dbReference>
<proteinExistence type="inferred from homology"/>
<dbReference type="SUPFAM" id="SSF56219">
    <property type="entry name" value="DNase I-like"/>
    <property type="match status" value="1"/>
</dbReference>
<feature type="domain" description="CCHC-type" evidence="8">
    <location>
        <begin position="1185"/>
        <end position="1201"/>
    </location>
</feature>
<dbReference type="SUPFAM" id="SSF54211">
    <property type="entry name" value="Ribosomal protein S5 domain 2-like"/>
    <property type="match status" value="1"/>
</dbReference>
<dbReference type="Gene3D" id="3.60.10.10">
    <property type="entry name" value="Endonuclease/exonuclease/phosphatase"/>
    <property type="match status" value="1"/>
</dbReference>
<dbReference type="Gene3D" id="3.40.50.11260">
    <property type="match status" value="1"/>
</dbReference>
<dbReference type="Gene3D" id="3.30.565.10">
    <property type="entry name" value="Histidine kinase-like ATPase, C-terminal domain"/>
    <property type="match status" value="2"/>
</dbReference>
<dbReference type="FunFam" id="1.20.120.790:FF:000001">
    <property type="entry name" value="Heat shock protein 90 alpha"/>
    <property type="match status" value="1"/>
</dbReference>
<feature type="region of interest" description="Disordered" evidence="7">
    <location>
        <begin position="794"/>
        <end position="823"/>
    </location>
</feature>
<evidence type="ECO:0000256" key="2">
    <source>
        <dbReference type="ARBA" id="ARBA00022741"/>
    </source>
</evidence>
<dbReference type="FunFam" id="3.40.50.11260:FF:000005">
    <property type="entry name" value="Heat shock protein 90"/>
    <property type="match status" value="1"/>
</dbReference>
<dbReference type="PANTHER" id="PTHR11528">
    <property type="entry name" value="HEAT SHOCK PROTEIN 90 FAMILY MEMBER"/>
    <property type="match status" value="1"/>
</dbReference>
<comment type="similarity">
    <text evidence="1">Belongs to the heat shock protein 90 family.</text>
</comment>
<gene>
    <name evidence="9" type="ORF">AT9943_LOCUS6310</name>
</gene>
<name>A0A7G2EB58_ARATH</name>
<dbReference type="InterPro" id="IPR020568">
    <property type="entry name" value="Ribosomal_Su5_D2-typ_SF"/>
</dbReference>
<dbReference type="GO" id="GO:0140662">
    <property type="term" value="F:ATP-dependent protein folding chaperone"/>
    <property type="evidence" value="ECO:0007669"/>
    <property type="project" value="InterPro"/>
</dbReference>
<dbReference type="FunFam" id="3.30.230.80:FF:000005">
    <property type="entry name" value="heat shock protein 90-5, chloroplastic"/>
    <property type="match status" value="1"/>
</dbReference>
<dbReference type="InterPro" id="IPR036915">
    <property type="entry name" value="Cyclin-like_sf"/>
</dbReference>
<dbReference type="Gene3D" id="3.30.230.80">
    <property type="match status" value="1"/>
</dbReference>
<dbReference type="InterPro" id="IPR036875">
    <property type="entry name" value="Znf_CCHC_sf"/>
</dbReference>
<evidence type="ECO:0000313" key="10">
    <source>
        <dbReference type="Proteomes" id="UP000516314"/>
    </source>
</evidence>
<dbReference type="InterPro" id="IPR025558">
    <property type="entry name" value="DUF4283"/>
</dbReference>
<dbReference type="InterPro" id="IPR013150">
    <property type="entry name" value="TFIIB_cyclin"/>
</dbReference>
<keyword evidence="6" id="KW-0143">Chaperone</keyword>
<dbReference type="InterPro" id="IPR037196">
    <property type="entry name" value="HSP90_C"/>
</dbReference>
<dbReference type="InterPro" id="IPR013137">
    <property type="entry name" value="Znf_TFIIB"/>
</dbReference>
<dbReference type="SUPFAM" id="SSF47954">
    <property type="entry name" value="Cyclin-like"/>
    <property type="match status" value="1"/>
</dbReference>
<evidence type="ECO:0000256" key="1">
    <source>
        <dbReference type="ARBA" id="ARBA00008239"/>
    </source>
</evidence>
<evidence type="ECO:0000256" key="4">
    <source>
        <dbReference type="ARBA" id="ARBA00023015"/>
    </source>
</evidence>
<keyword evidence="2" id="KW-0547">Nucleotide-binding</keyword>
<dbReference type="GO" id="GO:0008270">
    <property type="term" value="F:zinc ion binding"/>
    <property type="evidence" value="ECO:0007669"/>
    <property type="project" value="InterPro"/>
</dbReference>
<dbReference type="GO" id="GO:0070897">
    <property type="term" value="P:transcription preinitiation complex assembly"/>
    <property type="evidence" value="ECO:0007669"/>
    <property type="project" value="InterPro"/>
</dbReference>
<evidence type="ECO:0000256" key="6">
    <source>
        <dbReference type="ARBA" id="ARBA00023186"/>
    </source>
</evidence>
<dbReference type="Pfam" id="PF08271">
    <property type="entry name" value="Zn_Ribbon_TF"/>
    <property type="match status" value="1"/>
</dbReference>
<organism evidence="9 10">
    <name type="scientific">Arabidopsis thaliana</name>
    <name type="common">Mouse-ear cress</name>
    <dbReference type="NCBI Taxonomy" id="3702"/>
    <lineage>
        <taxon>Eukaryota</taxon>
        <taxon>Viridiplantae</taxon>
        <taxon>Streptophyta</taxon>
        <taxon>Embryophyta</taxon>
        <taxon>Tracheophyta</taxon>
        <taxon>Spermatophyta</taxon>
        <taxon>Magnoliopsida</taxon>
        <taxon>eudicotyledons</taxon>
        <taxon>Gunneridae</taxon>
        <taxon>Pentapetalae</taxon>
        <taxon>rosids</taxon>
        <taxon>malvids</taxon>
        <taxon>Brassicales</taxon>
        <taxon>Brassicaceae</taxon>
        <taxon>Camelineae</taxon>
        <taxon>Arabidopsis</taxon>
    </lineage>
</organism>
<dbReference type="InterPro" id="IPR036890">
    <property type="entry name" value="HATPase_C_sf"/>
</dbReference>
<dbReference type="InterPro" id="IPR000812">
    <property type="entry name" value="TFIIB"/>
</dbReference>
<dbReference type="InterPro" id="IPR005135">
    <property type="entry name" value="Endo/exonuclease/phosphatase"/>
</dbReference>
<dbReference type="SUPFAM" id="SSF57756">
    <property type="entry name" value="Retrovirus zinc finger-like domains"/>
    <property type="match status" value="1"/>
</dbReference>
<dbReference type="NCBIfam" id="NF003555">
    <property type="entry name" value="PRK05218.1"/>
    <property type="match status" value="1"/>
</dbReference>
<dbReference type="HAMAP" id="MF_00505">
    <property type="entry name" value="HSP90"/>
    <property type="match status" value="1"/>
</dbReference>
<dbReference type="Proteomes" id="UP000516314">
    <property type="component" value="Chromosome 2"/>
</dbReference>
<dbReference type="EMBL" id="LR881467">
    <property type="protein sequence ID" value="CAD5318070.1"/>
    <property type="molecule type" value="Genomic_DNA"/>
</dbReference>
<dbReference type="SMART" id="SM00343">
    <property type="entry name" value="ZnF_C2HC"/>
    <property type="match status" value="2"/>
</dbReference>
<dbReference type="InterPro" id="IPR001878">
    <property type="entry name" value="Znf_CCHC"/>
</dbReference>
<dbReference type="GO" id="GO:0005524">
    <property type="term" value="F:ATP binding"/>
    <property type="evidence" value="ECO:0007669"/>
    <property type="project" value="UniProtKB-KW"/>
</dbReference>
<dbReference type="Gene3D" id="4.10.60.10">
    <property type="entry name" value="Zinc finger, CCHC-type"/>
    <property type="match status" value="1"/>
</dbReference>
<accession>A0A7G2EB58</accession>
<dbReference type="GO" id="GO:0003676">
    <property type="term" value="F:nucleic acid binding"/>
    <property type="evidence" value="ECO:0007669"/>
    <property type="project" value="InterPro"/>
</dbReference>
<evidence type="ECO:0000256" key="3">
    <source>
        <dbReference type="ARBA" id="ARBA00022840"/>
    </source>
</evidence>
<keyword evidence="3" id="KW-0067">ATP-binding</keyword>
<feature type="region of interest" description="Disordered" evidence="7">
    <location>
        <begin position="1284"/>
        <end position="1316"/>
    </location>
</feature>
<evidence type="ECO:0000259" key="8">
    <source>
        <dbReference type="SMART" id="SM00343"/>
    </source>
</evidence>
<dbReference type="PROSITE" id="PS00298">
    <property type="entry name" value="HSP90"/>
    <property type="match status" value="1"/>
</dbReference>
<dbReference type="InterPro" id="IPR036691">
    <property type="entry name" value="Endo/exonu/phosph_ase_sf"/>
</dbReference>
<reference evidence="9 10" key="1">
    <citation type="submission" date="2020-09" db="EMBL/GenBank/DDBJ databases">
        <authorList>
            <person name="Ashkenazy H."/>
        </authorList>
    </citation>
    <scope>NUCLEOTIDE SEQUENCE [LARGE SCALE GENOMIC DNA]</scope>
    <source>
        <strain evidence="10">cv. Cdm-0</strain>
    </source>
</reference>
<keyword evidence="5" id="KW-0804">Transcription</keyword>
<dbReference type="GO" id="GO:0017025">
    <property type="term" value="F:TBP-class protein binding"/>
    <property type="evidence" value="ECO:0007669"/>
    <property type="project" value="InterPro"/>
</dbReference>
<feature type="compositionally biased region" description="Basic residues" evidence="7">
    <location>
        <begin position="1207"/>
        <end position="1220"/>
    </location>
</feature>
<feature type="compositionally biased region" description="Pro residues" evidence="7">
    <location>
        <begin position="802"/>
        <end position="818"/>
    </location>
</feature>
<dbReference type="Pfam" id="PF14111">
    <property type="entry name" value="DUF4283"/>
    <property type="match status" value="1"/>
</dbReference>
<dbReference type="GO" id="GO:0051082">
    <property type="term" value="F:unfolded protein binding"/>
    <property type="evidence" value="ECO:0007669"/>
    <property type="project" value="InterPro"/>
</dbReference>
<dbReference type="Pfam" id="PF03372">
    <property type="entry name" value="Exo_endo_phos"/>
    <property type="match status" value="1"/>
</dbReference>
<feature type="domain" description="CCHC-type" evidence="8">
    <location>
        <begin position="1165"/>
        <end position="1181"/>
    </location>
</feature>
<dbReference type="Gene3D" id="1.10.472.170">
    <property type="match status" value="1"/>
</dbReference>
<dbReference type="Gene3D" id="1.20.120.790">
    <property type="entry name" value="Heat shock protein 90, C-terminal domain"/>
    <property type="match status" value="1"/>
</dbReference>
<dbReference type="SUPFAM" id="SSF55874">
    <property type="entry name" value="ATPase domain of HSP90 chaperone/DNA topoisomerase II/histidine kinase"/>
    <property type="match status" value="1"/>
</dbReference>
<dbReference type="PRINTS" id="PR00685">
    <property type="entry name" value="TIFACTORIIB"/>
</dbReference>
<dbReference type="SUPFAM" id="SSF110942">
    <property type="entry name" value="HSP90 C-terminal domain"/>
    <property type="match status" value="1"/>
</dbReference>
<dbReference type="GO" id="GO:0016887">
    <property type="term" value="F:ATP hydrolysis activity"/>
    <property type="evidence" value="ECO:0007669"/>
    <property type="project" value="InterPro"/>
</dbReference>
<evidence type="ECO:0000256" key="7">
    <source>
        <dbReference type="SAM" id="MobiDB-lite"/>
    </source>
</evidence>